<evidence type="ECO:0000313" key="1">
    <source>
        <dbReference type="EMBL" id="CAD2189080.1"/>
    </source>
</evidence>
<name>A0A6V7WQ00_MELEN</name>
<proteinExistence type="predicted"/>
<accession>A0A6V7WQ00</accession>
<protein>
    <submittedName>
        <fullName evidence="1">Uncharacterized protein</fullName>
    </submittedName>
</protein>
<sequence>MYSKDGQVFLTKENCSNNGTNINHDQYVQSKKGDRSPRRILIGRYGQFDRKHNSSMLEHHFRSLEYIIMKLKNFDILGNSSFWVRYFGSFDILGVDI</sequence>
<evidence type="ECO:0000313" key="2">
    <source>
        <dbReference type="Proteomes" id="UP000580250"/>
    </source>
</evidence>
<dbReference type="EMBL" id="CAJEWN010000731">
    <property type="protein sequence ID" value="CAD2189080.1"/>
    <property type="molecule type" value="Genomic_DNA"/>
</dbReference>
<gene>
    <name evidence="1" type="ORF">MENT_LOCUS41778</name>
</gene>
<dbReference type="Proteomes" id="UP000580250">
    <property type="component" value="Unassembled WGS sequence"/>
</dbReference>
<organism evidence="1 2">
    <name type="scientific">Meloidogyne enterolobii</name>
    <name type="common">Root-knot nematode worm</name>
    <name type="synonym">Meloidogyne mayaguensis</name>
    <dbReference type="NCBI Taxonomy" id="390850"/>
    <lineage>
        <taxon>Eukaryota</taxon>
        <taxon>Metazoa</taxon>
        <taxon>Ecdysozoa</taxon>
        <taxon>Nematoda</taxon>
        <taxon>Chromadorea</taxon>
        <taxon>Rhabditida</taxon>
        <taxon>Tylenchina</taxon>
        <taxon>Tylenchomorpha</taxon>
        <taxon>Tylenchoidea</taxon>
        <taxon>Meloidogynidae</taxon>
        <taxon>Meloidogyninae</taxon>
        <taxon>Meloidogyne</taxon>
    </lineage>
</organism>
<reference evidence="1 2" key="1">
    <citation type="submission" date="2020-08" db="EMBL/GenBank/DDBJ databases">
        <authorList>
            <person name="Koutsovoulos G."/>
            <person name="Danchin GJ E."/>
        </authorList>
    </citation>
    <scope>NUCLEOTIDE SEQUENCE [LARGE SCALE GENOMIC DNA]</scope>
</reference>
<comment type="caution">
    <text evidence="1">The sequence shown here is derived from an EMBL/GenBank/DDBJ whole genome shotgun (WGS) entry which is preliminary data.</text>
</comment>
<dbReference type="AlphaFoldDB" id="A0A6V7WQ00"/>